<evidence type="ECO:0000256" key="1">
    <source>
        <dbReference type="ARBA" id="ARBA00004141"/>
    </source>
</evidence>
<comment type="similarity">
    <text evidence="2 6">Belongs to the tetraspanin (TM4SF) family.</text>
</comment>
<feature type="transmembrane region" description="Helical" evidence="6">
    <location>
        <begin position="12"/>
        <end position="34"/>
    </location>
</feature>
<dbReference type="PROSITE" id="PS00421">
    <property type="entry name" value="TM4_1"/>
    <property type="match status" value="1"/>
</dbReference>
<evidence type="ECO:0000313" key="9">
    <source>
        <dbReference type="Proteomes" id="UP000663828"/>
    </source>
</evidence>
<dbReference type="GO" id="GO:0005886">
    <property type="term" value="C:plasma membrane"/>
    <property type="evidence" value="ECO:0007669"/>
    <property type="project" value="TreeGrafter"/>
</dbReference>
<evidence type="ECO:0000256" key="5">
    <source>
        <dbReference type="ARBA" id="ARBA00023136"/>
    </source>
</evidence>
<evidence type="ECO:0000313" key="8">
    <source>
        <dbReference type="EMBL" id="CAF1072337.1"/>
    </source>
</evidence>
<dbReference type="AlphaFoldDB" id="A0A813QAI2"/>
<reference evidence="7" key="1">
    <citation type="submission" date="2021-02" db="EMBL/GenBank/DDBJ databases">
        <authorList>
            <person name="Nowell W R."/>
        </authorList>
    </citation>
    <scope>NUCLEOTIDE SEQUENCE</scope>
</reference>
<evidence type="ECO:0000256" key="3">
    <source>
        <dbReference type="ARBA" id="ARBA00022692"/>
    </source>
</evidence>
<dbReference type="PANTHER" id="PTHR19282">
    <property type="entry name" value="TETRASPANIN"/>
    <property type="match status" value="1"/>
</dbReference>
<name>A0A813QAI2_ADIRI</name>
<dbReference type="InterPro" id="IPR000301">
    <property type="entry name" value="Tetraspanin_animals"/>
</dbReference>
<dbReference type="Gene3D" id="1.10.1450.10">
    <property type="entry name" value="Tetraspanin"/>
    <property type="match status" value="1"/>
</dbReference>
<dbReference type="InterPro" id="IPR008952">
    <property type="entry name" value="Tetraspanin_EC2_sf"/>
</dbReference>
<dbReference type="Pfam" id="PF00335">
    <property type="entry name" value="Tetraspanin"/>
    <property type="match status" value="1"/>
</dbReference>
<evidence type="ECO:0000256" key="4">
    <source>
        <dbReference type="ARBA" id="ARBA00022989"/>
    </source>
</evidence>
<dbReference type="Proteomes" id="UP000663828">
    <property type="component" value="Unassembled WGS sequence"/>
</dbReference>
<comment type="caution">
    <text evidence="7">The sequence shown here is derived from an EMBL/GenBank/DDBJ whole genome shotgun (WGS) entry which is preliminary data.</text>
</comment>
<dbReference type="PIRSF" id="PIRSF002419">
    <property type="entry name" value="Tetraspanin"/>
    <property type="match status" value="1"/>
</dbReference>
<proteinExistence type="inferred from homology"/>
<feature type="transmembrane region" description="Helical" evidence="6">
    <location>
        <begin position="54"/>
        <end position="76"/>
    </location>
</feature>
<feature type="transmembrane region" description="Helical" evidence="6">
    <location>
        <begin position="211"/>
        <end position="234"/>
    </location>
</feature>
<dbReference type="PANTHER" id="PTHR19282:SF544">
    <property type="entry name" value="TETRASPANIN"/>
    <property type="match status" value="1"/>
</dbReference>
<dbReference type="InterPro" id="IPR018503">
    <property type="entry name" value="Tetraspanin_CS"/>
</dbReference>
<feature type="transmembrane region" description="Helical" evidence="6">
    <location>
        <begin position="88"/>
        <end position="111"/>
    </location>
</feature>
<dbReference type="Proteomes" id="UP000663852">
    <property type="component" value="Unassembled WGS sequence"/>
</dbReference>
<gene>
    <name evidence="8" type="ORF">EDS130_LOCUS18507</name>
    <name evidence="7" type="ORF">XAT740_LOCUS1106</name>
</gene>
<organism evidence="7 9">
    <name type="scientific">Adineta ricciae</name>
    <name type="common">Rotifer</name>
    <dbReference type="NCBI Taxonomy" id="249248"/>
    <lineage>
        <taxon>Eukaryota</taxon>
        <taxon>Metazoa</taxon>
        <taxon>Spiralia</taxon>
        <taxon>Gnathifera</taxon>
        <taxon>Rotifera</taxon>
        <taxon>Eurotatoria</taxon>
        <taxon>Bdelloidea</taxon>
        <taxon>Adinetida</taxon>
        <taxon>Adinetidae</taxon>
        <taxon>Adineta</taxon>
    </lineage>
</organism>
<keyword evidence="5 6" id="KW-0472">Membrane</keyword>
<evidence type="ECO:0000313" key="7">
    <source>
        <dbReference type="EMBL" id="CAF0764332.1"/>
    </source>
</evidence>
<evidence type="ECO:0000256" key="2">
    <source>
        <dbReference type="ARBA" id="ARBA00006840"/>
    </source>
</evidence>
<dbReference type="InterPro" id="IPR018499">
    <property type="entry name" value="Tetraspanin/Peripherin"/>
</dbReference>
<dbReference type="EMBL" id="CAJNOJ010000086">
    <property type="protein sequence ID" value="CAF1072337.1"/>
    <property type="molecule type" value="Genomic_DNA"/>
</dbReference>
<dbReference type="CDD" id="cd03127">
    <property type="entry name" value="tetraspanin_LEL"/>
    <property type="match status" value="1"/>
</dbReference>
<dbReference type="SUPFAM" id="SSF48652">
    <property type="entry name" value="Tetraspanin"/>
    <property type="match status" value="1"/>
</dbReference>
<keyword evidence="3 6" id="KW-0812">Transmembrane</keyword>
<protein>
    <recommendedName>
        <fullName evidence="6">Tetraspanin</fullName>
    </recommendedName>
</protein>
<evidence type="ECO:0000256" key="6">
    <source>
        <dbReference type="RuleBase" id="RU361218"/>
    </source>
</evidence>
<dbReference type="OrthoDB" id="10033535at2759"/>
<keyword evidence="4 6" id="KW-1133">Transmembrane helix</keyword>
<accession>A0A813QAI2</accession>
<keyword evidence="9" id="KW-1185">Reference proteome</keyword>
<sequence>MACCLCAKYFLLFFNLIIWLSGGAFLSCGILVLYRRDLHELFALLSYDSDYVPSFLNVGYVLIGIGALVFIVGLLGCCGSVRESRLLLGLYVFFIILVMGGELVVALYTVLLGVEWDTKLERTLQRRLLTYNYSMPQRFEYDLDVVQKQFACCGIHGAVDYYENMDYKISGNRLPSSCCNDLFNGVCIEAHSYRIGCFTTINDSVQYYARLVVAVGIGIALLELTALMMAVCVCRNTKYDDEFD</sequence>
<comment type="subcellular location">
    <subcellularLocation>
        <location evidence="1 6">Membrane</location>
        <topology evidence="1 6">Multi-pass membrane protein</topology>
    </subcellularLocation>
</comment>
<dbReference type="PRINTS" id="PR00259">
    <property type="entry name" value="TMFOUR"/>
</dbReference>
<dbReference type="EMBL" id="CAJNOR010000033">
    <property type="protein sequence ID" value="CAF0764332.1"/>
    <property type="molecule type" value="Genomic_DNA"/>
</dbReference>